<dbReference type="Proteomes" id="UP000295573">
    <property type="component" value="Unassembled WGS sequence"/>
</dbReference>
<proteinExistence type="predicted"/>
<dbReference type="RefSeq" id="WP_158291089.1">
    <property type="nucleotide sequence ID" value="NZ_SLWR01000014.1"/>
</dbReference>
<reference evidence="1 2" key="1">
    <citation type="journal article" date="2015" name="Stand. Genomic Sci.">
        <title>Genomic Encyclopedia of Bacterial and Archaeal Type Strains, Phase III: the genomes of soil and plant-associated and newly described type strains.</title>
        <authorList>
            <person name="Whitman W.B."/>
            <person name="Woyke T."/>
            <person name="Klenk H.P."/>
            <person name="Zhou Y."/>
            <person name="Lilburn T.G."/>
            <person name="Beck B.J."/>
            <person name="De Vos P."/>
            <person name="Vandamme P."/>
            <person name="Eisen J.A."/>
            <person name="Garrity G."/>
            <person name="Hugenholtz P."/>
            <person name="Kyrpides N.C."/>
        </authorList>
    </citation>
    <scope>NUCLEOTIDE SEQUENCE [LARGE SCALE GENOMIC DNA]</scope>
    <source>
        <strain evidence="1 2">VKM Ac-2541</strain>
    </source>
</reference>
<accession>A0A4R2IDE8</accession>
<protein>
    <recommendedName>
        <fullName evidence="3">Sulfotransferase family protein</fullName>
    </recommendedName>
</protein>
<name>A0A4R2IDE8_9ACTN</name>
<dbReference type="EMBL" id="SLWR01000014">
    <property type="protein sequence ID" value="TCO42327.1"/>
    <property type="molecule type" value="Genomic_DNA"/>
</dbReference>
<evidence type="ECO:0008006" key="3">
    <source>
        <dbReference type="Google" id="ProtNLM"/>
    </source>
</evidence>
<keyword evidence="2" id="KW-1185">Reference proteome</keyword>
<gene>
    <name evidence="1" type="ORF">EV646_114151</name>
</gene>
<sequence>MTGSALGRLRYVLRSRIAEYPALYLPLARRKYPGPSPEVVGCETELVIDGYTRCASTFAVYAFQIAQPRPVRVAHHLHAPAQLIAAAKARTPALALIREPKGAILSQLVREPWVALADALVGYARYYERVMPYTPYLVVADFDDVTRDFGAVVRRLNARFGTTFVPFEPTEVNVRTCLELIRERPSLSPALLGFESGTVSISEWRASHKGDPEAATDPRRDVWVPSADRERSKAALHQEWLRPELASRRARAWRAYEEFRADANGGCDD</sequence>
<dbReference type="SUPFAM" id="SSF52540">
    <property type="entry name" value="P-loop containing nucleoside triphosphate hydrolases"/>
    <property type="match status" value="1"/>
</dbReference>
<evidence type="ECO:0000313" key="2">
    <source>
        <dbReference type="Proteomes" id="UP000295573"/>
    </source>
</evidence>
<dbReference type="InterPro" id="IPR027417">
    <property type="entry name" value="P-loop_NTPase"/>
</dbReference>
<dbReference type="AlphaFoldDB" id="A0A4R2IDE8"/>
<organism evidence="1 2">
    <name type="scientific">Kribbella antiqua</name>
    <dbReference type="NCBI Taxonomy" id="2512217"/>
    <lineage>
        <taxon>Bacteria</taxon>
        <taxon>Bacillati</taxon>
        <taxon>Actinomycetota</taxon>
        <taxon>Actinomycetes</taxon>
        <taxon>Propionibacteriales</taxon>
        <taxon>Kribbellaceae</taxon>
        <taxon>Kribbella</taxon>
    </lineage>
</organism>
<dbReference type="OrthoDB" id="287064at2"/>
<comment type="caution">
    <text evidence="1">The sequence shown here is derived from an EMBL/GenBank/DDBJ whole genome shotgun (WGS) entry which is preliminary data.</text>
</comment>
<evidence type="ECO:0000313" key="1">
    <source>
        <dbReference type="EMBL" id="TCO42327.1"/>
    </source>
</evidence>